<evidence type="ECO:0000256" key="1">
    <source>
        <dbReference type="ARBA" id="ARBA00022946"/>
    </source>
</evidence>
<keyword evidence="1" id="KW-0809">Transit peptide</keyword>
<sequence length="325" mass="35930">MSLGAFHQARGVVWGREGEAEVPWSYGNVEEELEALYQGAALLDFSEQGLLELRGADRTEFLHNQCTSDIRGMPKESWFETLFLNAKGQIEHLGRVFHLGEALWVSSPSAQALAQRFHRYIVFDQVEVESLPRALLRLQGPQAEAVGQQLFPLPPRWGLSRTPGGVVARDELGLWLLLPLPEAAVLAPRLLEHGATPVGRQAWHIWRVERGQPDLAEALGELPQEVGLGSRVNYKKGCYLGQEIMARLEARGQTRYHLMALLGQVQIPPGAEVFREGRPVGRVGTAVESPEWGAVALALLRKELRPGDQVRVGDWSATVAGLPLE</sequence>
<dbReference type="InterPro" id="IPR027266">
    <property type="entry name" value="TrmE/GcvT-like"/>
</dbReference>
<dbReference type="AlphaFoldDB" id="A0A399F0B2"/>
<evidence type="ECO:0000313" key="3">
    <source>
        <dbReference type="EMBL" id="RIH88749.1"/>
    </source>
</evidence>
<dbReference type="GO" id="GO:0016226">
    <property type="term" value="P:iron-sulfur cluster assembly"/>
    <property type="evidence" value="ECO:0007669"/>
    <property type="project" value="TreeGrafter"/>
</dbReference>
<accession>A0A399F0B2</accession>
<dbReference type="PIRSF" id="PIRSF006487">
    <property type="entry name" value="GcvT"/>
    <property type="match status" value="1"/>
</dbReference>
<dbReference type="Gene3D" id="3.30.1360.120">
    <property type="entry name" value="Probable tRNA modification gtpase trme, domain 1"/>
    <property type="match status" value="1"/>
</dbReference>
<dbReference type="GO" id="GO:0032259">
    <property type="term" value="P:methylation"/>
    <property type="evidence" value="ECO:0007669"/>
    <property type="project" value="UniProtKB-KW"/>
</dbReference>
<dbReference type="SUPFAM" id="SSF103025">
    <property type="entry name" value="Folate-binding domain"/>
    <property type="match status" value="1"/>
</dbReference>
<comment type="caution">
    <text evidence="3">The sequence shown here is derived from an EMBL/GenBank/DDBJ whole genome shotgun (WGS) entry which is preliminary data.</text>
</comment>
<evidence type="ECO:0000313" key="4">
    <source>
        <dbReference type="Proteomes" id="UP000265800"/>
    </source>
</evidence>
<dbReference type="OrthoDB" id="9796287at2"/>
<dbReference type="PANTHER" id="PTHR22602:SF0">
    <property type="entry name" value="TRANSFERASE CAF17, MITOCHONDRIAL-RELATED"/>
    <property type="match status" value="1"/>
</dbReference>
<reference evidence="3 4" key="1">
    <citation type="submission" date="2018-08" db="EMBL/GenBank/DDBJ databases">
        <title>Meiothermus luteus KCTC 52599 genome sequencing project.</title>
        <authorList>
            <person name="Da Costa M.S."/>
            <person name="Albuquerque L."/>
            <person name="Raposo P."/>
            <person name="Froufe H.J.C."/>
            <person name="Barroso C.S."/>
            <person name="Egas C."/>
        </authorList>
    </citation>
    <scope>NUCLEOTIDE SEQUENCE [LARGE SCALE GENOMIC DNA]</scope>
    <source>
        <strain evidence="3 4">KCTC 52599</strain>
    </source>
</reference>
<dbReference type="Proteomes" id="UP000265800">
    <property type="component" value="Unassembled WGS sequence"/>
</dbReference>
<dbReference type="InterPro" id="IPR006222">
    <property type="entry name" value="GCVT_N"/>
</dbReference>
<dbReference type="InterPro" id="IPR045179">
    <property type="entry name" value="YgfZ/GcvT"/>
</dbReference>
<proteinExistence type="predicted"/>
<dbReference type="EC" id="2.1.2.10" evidence="3"/>
<dbReference type="GO" id="GO:0004047">
    <property type="term" value="F:aminomethyltransferase activity"/>
    <property type="evidence" value="ECO:0007669"/>
    <property type="project" value="UniProtKB-EC"/>
</dbReference>
<keyword evidence="3" id="KW-0808">Transferase</keyword>
<protein>
    <submittedName>
        <fullName evidence="3">Aminomethyltransferase</fullName>
        <ecNumber evidence="3">2.1.2.10</ecNumber>
    </submittedName>
</protein>
<dbReference type="PANTHER" id="PTHR22602">
    <property type="entry name" value="TRANSFERASE CAF17, MITOCHONDRIAL-RELATED"/>
    <property type="match status" value="1"/>
</dbReference>
<evidence type="ECO:0000259" key="2">
    <source>
        <dbReference type="Pfam" id="PF01571"/>
    </source>
</evidence>
<dbReference type="Pfam" id="PF01571">
    <property type="entry name" value="GCV_T"/>
    <property type="match status" value="1"/>
</dbReference>
<dbReference type="InterPro" id="IPR017703">
    <property type="entry name" value="YgfZ/GCV_T_CS"/>
</dbReference>
<dbReference type="EMBL" id="QWKZ01000010">
    <property type="protein sequence ID" value="RIH88749.1"/>
    <property type="molecule type" value="Genomic_DNA"/>
</dbReference>
<name>A0A399F0B2_9DEIN</name>
<keyword evidence="3" id="KW-0489">Methyltransferase</keyword>
<dbReference type="NCBIfam" id="TIGR03317">
    <property type="entry name" value="ygfZ_signature"/>
    <property type="match status" value="1"/>
</dbReference>
<gene>
    <name evidence="3" type="primary">gcvT_1</name>
    <name evidence="3" type="ORF">Mlute_00537</name>
</gene>
<dbReference type="RefSeq" id="WP_119359215.1">
    <property type="nucleotide sequence ID" value="NZ_QWKZ01000010.1"/>
</dbReference>
<dbReference type="GO" id="GO:0008168">
    <property type="term" value="F:methyltransferase activity"/>
    <property type="evidence" value="ECO:0007669"/>
    <property type="project" value="UniProtKB-KW"/>
</dbReference>
<organism evidence="3 4">
    <name type="scientific">Meiothermus luteus</name>
    <dbReference type="NCBI Taxonomy" id="2026184"/>
    <lineage>
        <taxon>Bacteria</taxon>
        <taxon>Thermotogati</taxon>
        <taxon>Deinococcota</taxon>
        <taxon>Deinococci</taxon>
        <taxon>Thermales</taxon>
        <taxon>Thermaceae</taxon>
        <taxon>Meiothermus</taxon>
    </lineage>
</organism>
<keyword evidence="4" id="KW-1185">Reference proteome</keyword>
<feature type="domain" description="GCVT N-terminal" evidence="2">
    <location>
        <begin position="6"/>
        <end position="151"/>
    </location>
</feature>